<feature type="region of interest" description="Disordered" evidence="1">
    <location>
        <begin position="236"/>
        <end position="285"/>
    </location>
</feature>
<accession>A0A6I4MEK8</accession>
<gene>
    <name evidence="2" type="ORF">F8568_011675</name>
</gene>
<evidence type="ECO:0000313" key="2">
    <source>
        <dbReference type="EMBL" id="MWA01029.1"/>
    </source>
</evidence>
<keyword evidence="3" id="KW-1185">Reference proteome</keyword>
<dbReference type="Proteomes" id="UP000462055">
    <property type="component" value="Unassembled WGS sequence"/>
</dbReference>
<name>A0A6I4MEK8_9ACTN</name>
<proteinExistence type="predicted"/>
<dbReference type="RefSeq" id="WP_151593540.1">
    <property type="nucleotide sequence ID" value="NZ_WBMS02000007.1"/>
</dbReference>
<organism evidence="2 3">
    <name type="scientific">Actinomadura physcomitrii</name>
    <dbReference type="NCBI Taxonomy" id="2650748"/>
    <lineage>
        <taxon>Bacteria</taxon>
        <taxon>Bacillati</taxon>
        <taxon>Actinomycetota</taxon>
        <taxon>Actinomycetes</taxon>
        <taxon>Streptosporangiales</taxon>
        <taxon>Thermomonosporaceae</taxon>
        <taxon>Actinomadura</taxon>
    </lineage>
</organism>
<reference evidence="2" key="1">
    <citation type="submission" date="2019-12" db="EMBL/GenBank/DDBJ databases">
        <title>Actinomadura physcomitrii sp. nov., a novel actinomycete isolated from moss [Physcomitrium sphaericum (Ludw) Fuernr].</title>
        <authorList>
            <person name="Zhuang X."/>
        </authorList>
    </citation>
    <scope>NUCLEOTIDE SEQUENCE [LARGE SCALE GENOMIC DNA]</scope>
    <source>
        <strain evidence="2">LD22</strain>
    </source>
</reference>
<comment type="caution">
    <text evidence="2">The sequence shown here is derived from an EMBL/GenBank/DDBJ whole genome shotgun (WGS) entry which is preliminary data.</text>
</comment>
<evidence type="ECO:0000313" key="3">
    <source>
        <dbReference type="Proteomes" id="UP000462055"/>
    </source>
</evidence>
<evidence type="ECO:0000256" key="1">
    <source>
        <dbReference type="SAM" id="MobiDB-lite"/>
    </source>
</evidence>
<dbReference type="AlphaFoldDB" id="A0A6I4MEK8"/>
<sequence>MKDAPPAALPANLVDPPWLRKPAAPRAAAGGTVVPGLEPPGGRRVVWAPGERAEWAAARPYGGPWADGDWEREAEEVRDGSMYLPSQAGFLASAPEHIARPLLATWEPRKVTWDFAHSLKPIVARFEDAAWDVSVRMAKANPHGTGPVLLPFLGADVARLMADWLYRLKSARHLARTWFARHGLEAVPYLVPDALGKRVGPRRNALHALRTIEGDVVEAARVHGDEAAHAVAALLADEPEQAEPAQAAEAAGPSPLAARSARPSPSPAPRTTRPSRRTPTGGSPS</sequence>
<dbReference type="EMBL" id="WBMS02000007">
    <property type="protein sequence ID" value="MWA01029.1"/>
    <property type="molecule type" value="Genomic_DNA"/>
</dbReference>
<protein>
    <submittedName>
        <fullName evidence="2">Uncharacterized protein</fullName>
    </submittedName>
</protein>